<gene>
    <name evidence="2" type="ORF">POPTR_012G112101</name>
</gene>
<keyword evidence="1" id="KW-0732">Signal</keyword>
<dbReference type="InterPro" id="IPR015943">
    <property type="entry name" value="WD40/YVTN_repeat-like_dom_sf"/>
</dbReference>
<name>A0A3N7HCI0_POPTR</name>
<dbReference type="Proteomes" id="UP000006729">
    <property type="component" value="Chromosome 12"/>
</dbReference>
<accession>A0A3N7HCI0</accession>
<feature type="signal peptide" evidence="1">
    <location>
        <begin position="1"/>
        <end position="33"/>
    </location>
</feature>
<evidence type="ECO:0000313" key="3">
    <source>
        <dbReference type="Proteomes" id="UP000006729"/>
    </source>
</evidence>
<protein>
    <submittedName>
        <fullName evidence="2">Uncharacterized protein</fullName>
    </submittedName>
</protein>
<dbReference type="Gene3D" id="2.130.10.10">
    <property type="entry name" value="YVTN repeat-like/Quinoprotein amine dehydrogenase"/>
    <property type="match status" value="1"/>
</dbReference>
<dbReference type="AlphaFoldDB" id="A0A3N7HCI0"/>
<proteinExistence type="predicted"/>
<reference evidence="2 3" key="1">
    <citation type="journal article" date="2006" name="Science">
        <title>The genome of black cottonwood, Populus trichocarpa (Torr. &amp; Gray).</title>
        <authorList>
            <person name="Tuskan G.A."/>
            <person name="Difazio S."/>
            <person name="Jansson S."/>
            <person name="Bohlmann J."/>
            <person name="Grigoriev I."/>
            <person name="Hellsten U."/>
            <person name="Putnam N."/>
            <person name="Ralph S."/>
            <person name="Rombauts S."/>
            <person name="Salamov A."/>
            <person name="Schein J."/>
            <person name="Sterck L."/>
            <person name="Aerts A."/>
            <person name="Bhalerao R.R."/>
            <person name="Bhalerao R.P."/>
            <person name="Blaudez D."/>
            <person name="Boerjan W."/>
            <person name="Brun A."/>
            <person name="Brunner A."/>
            <person name="Busov V."/>
            <person name="Campbell M."/>
            <person name="Carlson J."/>
            <person name="Chalot M."/>
            <person name="Chapman J."/>
            <person name="Chen G.L."/>
            <person name="Cooper D."/>
            <person name="Coutinho P.M."/>
            <person name="Couturier J."/>
            <person name="Covert S."/>
            <person name="Cronk Q."/>
            <person name="Cunningham R."/>
            <person name="Davis J."/>
            <person name="Degroeve S."/>
            <person name="Dejardin A."/>
            <person name="Depamphilis C."/>
            <person name="Detter J."/>
            <person name="Dirks B."/>
            <person name="Dubchak I."/>
            <person name="Duplessis S."/>
            <person name="Ehlting J."/>
            <person name="Ellis B."/>
            <person name="Gendler K."/>
            <person name="Goodstein D."/>
            <person name="Gribskov M."/>
            <person name="Grimwood J."/>
            <person name="Groover A."/>
            <person name="Gunter L."/>
            <person name="Hamberger B."/>
            <person name="Heinze B."/>
            <person name="Helariutta Y."/>
            <person name="Henrissat B."/>
            <person name="Holligan D."/>
            <person name="Holt R."/>
            <person name="Huang W."/>
            <person name="Islam-Faridi N."/>
            <person name="Jones S."/>
            <person name="Jones-Rhoades M."/>
            <person name="Jorgensen R."/>
            <person name="Joshi C."/>
            <person name="Kangasjarvi J."/>
            <person name="Karlsson J."/>
            <person name="Kelleher C."/>
            <person name="Kirkpatrick R."/>
            <person name="Kirst M."/>
            <person name="Kohler A."/>
            <person name="Kalluri U."/>
            <person name="Larimer F."/>
            <person name="Leebens-Mack J."/>
            <person name="Leple J.C."/>
            <person name="Locascio P."/>
            <person name="Lou Y."/>
            <person name="Lucas S."/>
            <person name="Martin F."/>
            <person name="Montanini B."/>
            <person name="Napoli C."/>
            <person name="Nelson D.R."/>
            <person name="Nelson C."/>
            <person name="Nieminen K."/>
            <person name="Nilsson O."/>
            <person name="Pereda V."/>
            <person name="Peter G."/>
            <person name="Philippe R."/>
            <person name="Pilate G."/>
            <person name="Poliakov A."/>
            <person name="Razumovskaya J."/>
            <person name="Richardson P."/>
            <person name="Rinaldi C."/>
            <person name="Ritland K."/>
            <person name="Rouze P."/>
            <person name="Ryaboy D."/>
            <person name="Schmutz J."/>
            <person name="Schrader J."/>
            <person name="Segerman B."/>
            <person name="Shin H."/>
            <person name="Siddiqui A."/>
            <person name="Sterky F."/>
            <person name="Terry A."/>
            <person name="Tsai C.J."/>
            <person name="Uberbacher E."/>
            <person name="Unneberg P."/>
            <person name="Vahala J."/>
            <person name="Wall K."/>
            <person name="Wessler S."/>
            <person name="Yang G."/>
            <person name="Yin T."/>
            <person name="Douglas C."/>
            <person name="Marra M."/>
            <person name="Sandberg G."/>
            <person name="Van de Peer Y."/>
            <person name="Rokhsar D."/>
        </authorList>
    </citation>
    <scope>NUCLEOTIDE SEQUENCE [LARGE SCALE GENOMIC DNA]</scope>
    <source>
        <strain evidence="3">cv. Nisqually</strain>
    </source>
</reference>
<evidence type="ECO:0000256" key="1">
    <source>
        <dbReference type="SAM" id="SignalP"/>
    </source>
</evidence>
<organism evidence="2 3">
    <name type="scientific">Populus trichocarpa</name>
    <name type="common">Western balsam poplar</name>
    <name type="synonym">Populus balsamifera subsp. trichocarpa</name>
    <dbReference type="NCBI Taxonomy" id="3694"/>
    <lineage>
        <taxon>Eukaryota</taxon>
        <taxon>Viridiplantae</taxon>
        <taxon>Streptophyta</taxon>
        <taxon>Embryophyta</taxon>
        <taxon>Tracheophyta</taxon>
        <taxon>Spermatophyta</taxon>
        <taxon>Magnoliopsida</taxon>
        <taxon>eudicotyledons</taxon>
        <taxon>Gunneridae</taxon>
        <taxon>Pentapetalae</taxon>
        <taxon>rosids</taxon>
        <taxon>fabids</taxon>
        <taxon>Malpighiales</taxon>
        <taxon>Salicaceae</taxon>
        <taxon>Saliceae</taxon>
        <taxon>Populus</taxon>
    </lineage>
</organism>
<sequence length="131" mass="14638">MIKTVWVFGGKRPSPFASTSIILFTLLLNWSSCAPISLSKNGSKREETSSIRLGDKFIPNRSSMNLDQANCLLTNKTKDVHNPNFSKEVGILDAPKIKDYYYVNLMDLGKNNVLDVALGSTLYFGTQRTKM</sequence>
<evidence type="ECO:0000313" key="2">
    <source>
        <dbReference type="EMBL" id="RQO98598.1"/>
    </source>
</evidence>
<dbReference type="EMBL" id="CM009301">
    <property type="protein sequence ID" value="RQO98598.1"/>
    <property type="molecule type" value="Genomic_DNA"/>
</dbReference>
<feature type="chain" id="PRO_5018210703" evidence="1">
    <location>
        <begin position="34"/>
        <end position="131"/>
    </location>
</feature>
<keyword evidence="3" id="KW-1185">Reference proteome</keyword>
<dbReference type="InParanoid" id="A0A3N7HCI0"/>